<keyword evidence="5" id="KW-0029">Amino-acid transport</keyword>
<keyword evidence="3" id="KW-0547">Nucleotide-binding</keyword>
<accession>A8HRP8</accession>
<dbReference type="Pfam" id="PF00005">
    <property type="entry name" value="ABC_tran"/>
    <property type="match status" value="1"/>
</dbReference>
<dbReference type="SMART" id="SM00382">
    <property type="entry name" value="AAA"/>
    <property type="match status" value="1"/>
</dbReference>
<keyword evidence="8" id="KW-1185">Reference proteome</keyword>
<dbReference type="PROSITE" id="PS00211">
    <property type="entry name" value="ABC_TRANSPORTER_1"/>
    <property type="match status" value="1"/>
</dbReference>
<dbReference type="GO" id="GO:0015807">
    <property type="term" value="P:L-amino acid transport"/>
    <property type="evidence" value="ECO:0007669"/>
    <property type="project" value="TreeGrafter"/>
</dbReference>
<organism evidence="7 8">
    <name type="scientific">Azorhizobium caulinodans (strain ATCC 43989 / DSM 5975 / JCM 20966 / LMG 6465 / NBRC 14845 / NCIMB 13405 / ORS 571)</name>
    <dbReference type="NCBI Taxonomy" id="438753"/>
    <lineage>
        <taxon>Bacteria</taxon>
        <taxon>Pseudomonadati</taxon>
        <taxon>Pseudomonadota</taxon>
        <taxon>Alphaproteobacteria</taxon>
        <taxon>Hyphomicrobiales</taxon>
        <taxon>Xanthobacteraceae</taxon>
        <taxon>Azorhizobium</taxon>
    </lineage>
</organism>
<dbReference type="InterPro" id="IPR027417">
    <property type="entry name" value="P-loop_NTPase"/>
</dbReference>
<evidence type="ECO:0000256" key="3">
    <source>
        <dbReference type="ARBA" id="ARBA00022741"/>
    </source>
</evidence>
<dbReference type="AlphaFoldDB" id="A8HRP8"/>
<sequence>MLEAKDITVTYAGLIAVSGASIEVNKGEIVCVAGANGAGKSSLLKAMVGMEKPKSGSVKFDGEELVGVPPHLITAKGLAYVPENRRLFPRLSVRDNLRLGSYMYRAQDDREAPLEMVFRLFPRLGERLDQRANTLSGGEQQMLAIGRALMTRPRLLMLDEPSQGIMPKLVDEIFQAVTTIRDTGMTILIVEQRLTECLEISDRAYVLQTGRVTMSGPADEIRANPDVRRAYLGL</sequence>
<dbReference type="EMBL" id="AP009384">
    <property type="protein sequence ID" value="BAF90073.1"/>
    <property type="molecule type" value="Genomic_DNA"/>
</dbReference>
<evidence type="ECO:0000313" key="7">
    <source>
        <dbReference type="EMBL" id="BAF90073.1"/>
    </source>
</evidence>
<dbReference type="KEGG" id="azc:AZC_4075"/>
<gene>
    <name evidence="7" type="ordered locus">AZC_4075</name>
</gene>
<dbReference type="CDD" id="cd03224">
    <property type="entry name" value="ABC_TM1139_LivF_branched"/>
    <property type="match status" value="1"/>
</dbReference>
<dbReference type="STRING" id="438753.AZC_4075"/>
<dbReference type="InterPro" id="IPR003593">
    <property type="entry name" value="AAA+_ATPase"/>
</dbReference>
<dbReference type="GO" id="GO:0016887">
    <property type="term" value="F:ATP hydrolysis activity"/>
    <property type="evidence" value="ECO:0007669"/>
    <property type="project" value="InterPro"/>
</dbReference>
<dbReference type="InterPro" id="IPR032823">
    <property type="entry name" value="BCA_ABC_TP_C"/>
</dbReference>
<evidence type="ECO:0000256" key="1">
    <source>
        <dbReference type="ARBA" id="ARBA00005417"/>
    </source>
</evidence>
<dbReference type="RefSeq" id="WP_012172595.1">
    <property type="nucleotide sequence ID" value="NC_009937.1"/>
</dbReference>
<dbReference type="SUPFAM" id="SSF52540">
    <property type="entry name" value="P-loop containing nucleoside triphosphate hydrolases"/>
    <property type="match status" value="1"/>
</dbReference>
<dbReference type="PANTHER" id="PTHR43820:SF4">
    <property type="entry name" value="HIGH-AFFINITY BRANCHED-CHAIN AMINO ACID TRANSPORT ATP-BINDING PROTEIN LIVF"/>
    <property type="match status" value="1"/>
</dbReference>
<comment type="similarity">
    <text evidence="1">Belongs to the ABC transporter superfamily.</text>
</comment>
<reference evidence="7 8" key="5">
    <citation type="journal article" date="2010" name="Appl. Environ. Microbiol.">
        <title>phrR-like gene praR of Azorhizobium caulinodans ORS571 is essential for symbiosis with Sesbania rostrata and is involved in expression of reb genes.</title>
        <authorList>
            <person name="Akiba N."/>
            <person name="Aono T."/>
            <person name="Toyazaki H."/>
            <person name="Sato S."/>
            <person name="Oyaizu H."/>
        </authorList>
    </citation>
    <scope>NUCLEOTIDE SEQUENCE [LARGE SCALE GENOMIC DNA]</scope>
    <source>
        <strain evidence="8">ATCC 43989 / DSM 5975 / JCM 20966 / LMG 6465 / NBRC 14845 / NCIMB 13405 / ORS 571</strain>
    </source>
</reference>
<keyword evidence="4 7" id="KW-0067">ATP-binding</keyword>
<reference evidence="7 8" key="4">
    <citation type="journal article" date="2009" name="Appl. Environ. Microbiol.">
        <title>Comparative genome-wide transcriptional profiling of Azorhizobium caulinodans ORS571 grown under free-living and symbiotic conditions.</title>
        <authorList>
            <person name="Tsukada S."/>
            <person name="Aono T."/>
            <person name="Akiba N."/>
            <person name="Lee KB."/>
            <person name="Liu CT."/>
            <person name="Toyazaki H."/>
            <person name="Oyaizu H."/>
        </authorList>
    </citation>
    <scope>NUCLEOTIDE SEQUENCE [LARGE SCALE GENOMIC DNA]</scope>
    <source>
        <strain evidence="8">ATCC 43989 / DSM 5975 / JCM 20966 / LMG 6465 / NBRC 14845 / NCIMB 13405 / ORS 571</strain>
    </source>
</reference>
<dbReference type="InterPro" id="IPR003439">
    <property type="entry name" value="ABC_transporter-like_ATP-bd"/>
</dbReference>
<name>A8HRP8_AZOC5</name>
<evidence type="ECO:0000259" key="6">
    <source>
        <dbReference type="PROSITE" id="PS50893"/>
    </source>
</evidence>
<protein>
    <submittedName>
        <fullName evidence="7">Amino acid ABC transporter ATP-binding protein</fullName>
    </submittedName>
</protein>
<evidence type="ECO:0000256" key="2">
    <source>
        <dbReference type="ARBA" id="ARBA00022448"/>
    </source>
</evidence>
<proteinExistence type="inferred from homology"/>
<dbReference type="Proteomes" id="UP000000270">
    <property type="component" value="Chromosome"/>
</dbReference>
<dbReference type="PROSITE" id="PS50893">
    <property type="entry name" value="ABC_TRANSPORTER_2"/>
    <property type="match status" value="1"/>
</dbReference>
<dbReference type="Gene3D" id="3.40.50.300">
    <property type="entry name" value="P-loop containing nucleotide triphosphate hydrolases"/>
    <property type="match status" value="1"/>
</dbReference>
<evidence type="ECO:0000256" key="5">
    <source>
        <dbReference type="ARBA" id="ARBA00022970"/>
    </source>
</evidence>
<dbReference type="InterPro" id="IPR052156">
    <property type="entry name" value="BCAA_Transport_ATP-bd_LivF"/>
</dbReference>
<dbReference type="GO" id="GO:0015658">
    <property type="term" value="F:branched-chain amino acid transmembrane transporter activity"/>
    <property type="evidence" value="ECO:0007669"/>
    <property type="project" value="TreeGrafter"/>
</dbReference>
<dbReference type="HOGENOM" id="CLU_000604_1_2_5"/>
<dbReference type="eggNOG" id="COG0410">
    <property type="taxonomic scope" value="Bacteria"/>
</dbReference>
<evidence type="ECO:0000256" key="4">
    <source>
        <dbReference type="ARBA" id="ARBA00022840"/>
    </source>
</evidence>
<dbReference type="InterPro" id="IPR017871">
    <property type="entry name" value="ABC_transporter-like_CS"/>
</dbReference>
<reference evidence="7 8" key="6">
    <citation type="journal article" date="2011" name="Appl. Environ. Microbiol.">
        <title>Involvement of the azorhizobial chromosome partition gene (parA) in the onset of bacteroid differentiation during Sesbania rostrata stem nodule development.</title>
        <authorList>
            <person name="Liu CT."/>
            <person name="Lee KB."/>
            <person name="Wang YS."/>
            <person name="Peng MH."/>
            <person name="Lee KT."/>
            <person name="Suzuki S."/>
            <person name="Suzuki T."/>
            <person name="Oyaizu H."/>
        </authorList>
    </citation>
    <scope>NUCLEOTIDE SEQUENCE [LARGE SCALE GENOMIC DNA]</scope>
    <source>
        <strain evidence="8">ATCC 43989 / DSM 5975 / JCM 20966 / LMG 6465 / NBRC 14845 / NCIMB 13405 / ORS 571</strain>
    </source>
</reference>
<evidence type="ECO:0000313" key="8">
    <source>
        <dbReference type="Proteomes" id="UP000000270"/>
    </source>
</evidence>
<reference evidence="8" key="2">
    <citation type="submission" date="2007-04" db="EMBL/GenBank/DDBJ databases">
        <title>Complete genome sequence of the nitrogen-fixing bacterium Azorhizobium caulinodans ORS571.</title>
        <authorList>
            <person name="Lee K.B."/>
            <person name="Backer P.D."/>
            <person name="Aono T."/>
            <person name="Liu C.T."/>
            <person name="Suzuki S."/>
            <person name="Suzuki T."/>
            <person name="Kaneko T."/>
            <person name="Yamada M."/>
            <person name="Tabata S."/>
            <person name="Kupfer D.M."/>
            <person name="Najar F.Z."/>
            <person name="Wiley G.B."/>
            <person name="Roe B."/>
            <person name="Binnewies T."/>
            <person name="Ussery D."/>
            <person name="Vereecke D."/>
            <person name="Gevers D."/>
            <person name="Holsters M."/>
            <person name="Oyaizu H."/>
        </authorList>
    </citation>
    <scope>NUCLEOTIDE SEQUENCE [LARGE SCALE GENOMIC DNA]</scope>
    <source>
        <strain evidence="8">ATCC 43989 / DSM 5975 / JCM 20966 / LMG 6465 / NBRC 14845 / NCIMB 13405 / ORS 571</strain>
    </source>
</reference>
<reference evidence="7 8" key="1">
    <citation type="journal article" date="2007" name="Appl. Environ. Microbiol.">
        <title>Rhizobial factors required for stem nodule maturation and maintenance in Sesbania rostrata-Azorhizobium caulinodans ORS571 symbiosis.</title>
        <authorList>
            <person name="Suzuki S."/>
            <person name="Aono T."/>
            <person name="Lee KB."/>
            <person name="Suzuki T."/>
            <person name="Liu CT."/>
            <person name="Miwa H."/>
            <person name="Wakao S."/>
            <person name="Iki T."/>
            <person name="Oyaizu H."/>
        </authorList>
    </citation>
    <scope>NUCLEOTIDE SEQUENCE [LARGE SCALE GENOMIC DNA]</scope>
    <source>
        <strain evidence="8">ATCC 43989 / DSM 5975 / JCM 20966 / LMG 6465 / NBRC 14845 / NCIMB 13405 / ORS 571</strain>
    </source>
</reference>
<keyword evidence="2" id="KW-0813">Transport</keyword>
<feature type="domain" description="ABC transporter" evidence="6">
    <location>
        <begin position="2"/>
        <end position="234"/>
    </location>
</feature>
<dbReference type="GO" id="GO:0005524">
    <property type="term" value="F:ATP binding"/>
    <property type="evidence" value="ECO:0007669"/>
    <property type="project" value="UniProtKB-KW"/>
</dbReference>
<dbReference type="Pfam" id="PF12399">
    <property type="entry name" value="BCA_ABC_TP_C"/>
    <property type="match status" value="1"/>
</dbReference>
<dbReference type="PANTHER" id="PTHR43820">
    <property type="entry name" value="HIGH-AFFINITY BRANCHED-CHAIN AMINO ACID TRANSPORT ATP-BINDING PROTEIN LIVF"/>
    <property type="match status" value="1"/>
</dbReference>
<reference evidence="7 8" key="3">
    <citation type="journal article" date="2008" name="BMC Genomics">
        <title>The genome of the versatile nitrogen fixer Azorhizobium caulinodans ORS571.</title>
        <authorList>
            <person name="Lee KB."/>
            <person name="Backer P.D."/>
            <person name="Aono T."/>
            <person name="Liu CT."/>
            <person name="Suzuki S."/>
            <person name="Suzuki T."/>
            <person name="Kaneko T."/>
            <person name="Yamada M."/>
            <person name="Tabata S."/>
            <person name="Kupfer D.M."/>
            <person name="Najar F.Z."/>
            <person name="Wiley G.B."/>
            <person name="Roe B."/>
            <person name="Binnewies T.T."/>
            <person name="Ussery D.W."/>
            <person name="D'Haeze W."/>
            <person name="Herder J.D."/>
            <person name="Gevers D."/>
            <person name="Vereecke D."/>
            <person name="Holsters M."/>
            <person name="Oyaizu H."/>
        </authorList>
    </citation>
    <scope>NUCLEOTIDE SEQUENCE [LARGE SCALE GENOMIC DNA]</scope>
    <source>
        <strain evidence="8">ATCC 43989 / DSM 5975 / JCM 20966 / LMG 6465 / NBRC 14845 / NCIMB 13405 / ORS 571</strain>
    </source>
</reference>